<keyword evidence="3" id="KW-1185">Reference proteome</keyword>
<evidence type="ECO:0000256" key="1">
    <source>
        <dbReference type="SAM" id="SignalP"/>
    </source>
</evidence>
<keyword evidence="1" id="KW-0732">Signal</keyword>
<reference evidence="2 3" key="1">
    <citation type="submission" date="2019-03" db="EMBL/GenBank/DDBJ databases">
        <title>Genomic Encyclopedia of Archaeal and Bacterial Type Strains, Phase II (KMG-II): from individual species to whole genera.</title>
        <authorList>
            <person name="Goeker M."/>
        </authorList>
    </citation>
    <scope>NUCLEOTIDE SEQUENCE [LARGE SCALE GENOMIC DNA]</scope>
    <source>
        <strain evidence="2 3">ATCC 25309</strain>
    </source>
</reference>
<protein>
    <recommendedName>
        <fullName evidence="4">PsbP protein</fullName>
    </recommendedName>
</protein>
<accession>A0A4V3FG42</accession>
<feature type="chain" id="PRO_5020320579" description="PsbP protein" evidence="1">
    <location>
        <begin position="19"/>
        <end position="208"/>
    </location>
</feature>
<gene>
    <name evidence="2" type="ORF">EI77_01681</name>
</gene>
<name>A0A4V3FG42_9BACT</name>
<dbReference type="EMBL" id="SOCA01000002">
    <property type="protein sequence ID" value="TDU73213.1"/>
    <property type="molecule type" value="Genomic_DNA"/>
</dbReference>
<organism evidence="2 3">
    <name type="scientific">Prosthecobacter fusiformis</name>
    <dbReference type="NCBI Taxonomy" id="48464"/>
    <lineage>
        <taxon>Bacteria</taxon>
        <taxon>Pseudomonadati</taxon>
        <taxon>Verrucomicrobiota</taxon>
        <taxon>Verrucomicrobiia</taxon>
        <taxon>Verrucomicrobiales</taxon>
        <taxon>Verrucomicrobiaceae</taxon>
        <taxon>Prosthecobacter</taxon>
    </lineage>
</organism>
<comment type="caution">
    <text evidence="2">The sequence shown here is derived from an EMBL/GenBank/DDBJ whole genome shotgun (WGS) entry which is preliminary data.</text>
</comment>
<dbReference type="AlphaFoldDB" id="A0A4V3FG42"/>
<dbReference type="Proteomes" id="UP000295662">
    <property type="component" value="Unassembled WGS sequence"/>
</dbReference>
<evidence type="ECO:0000313" key="2">
    <source>
        <dbReference type="EMBL" id="TDU73213.1"/>
    </source>
</evidence>
<feature type="signal peptide" evidence="1">
    <location>
        <begin position="1"/>
        <end position="18"/>
    </location>
</feature>
<sequence length="208" mass="23136">MIAFIPRACYLRYTLALAACSFAFVSCERVTERMEITQTREISSYEAKPKLNAYSQERFGDERLQWETPEGWSRAERSQMRPVNLTFGPNKEGECYLSMLPGGAGGVLANVNRWRKQMGQPEIGEEELATLPKKTLMGIEGVYVTVDGAYTNVGATEAKPDHRMLGIVAALGDAGLFVKMVGPKELVEENTPAFDQFVSSLSLRMPQQ</sequence>
<evidence type="ECO:0008006" key="4">
    <source>
        <dbReference type="Google" id="ProtNLM"/>
    </source>
</evidence>
<evidence type="ECO:0000313" key="3">
    <source>
        <dbReference type="Proteomes" id="UP000295662"/>
    </source>
</evidence>
<proteinExistence type="predicted"/>
<dbReference type="PROSITE" id="PS51257">
    <property type="entry name" value="PROKAR_LIPOPROTEIN"/>
    <property type="match status" value="1"/>
</dbReference>